<keyword evidence="4 5" id="KW-0472">Membrane</keyword>
<evidence type="ECO:0000256" key="2">
    <source>
        <dbReference type="ARBA" id="ARBA00022692"/>
    </source>
</evidence>
<evidence type="ECO:0000256" key="4">
    <source>
        <dbReference type="ARBA" id="ARBA00023136"/>
    </source>
</evidence>
<evidence type="ECO:0000313" key="6">
    <source>
        <dbReference type="EMBL" id="PPB82982.1"/>
    </source>
</evidence>
<feature type="transmembrane region" description="Helical" evidence="5">
    <location>
        <begin position="12"/>
        <end position="35"/>
    </location>
</feature>
<reference evidence="6 7" key="1">
    <citation type="submission" date="2018-01" db="EMBL/GenBank/DDBJ databases">
        <title>Genomic Encyclopedia of Type Strains, Phase III (KMG-III): the genomes of soil and plant-associated and newly described type strains.</title>
        <authorList>
            <person name="Whitman W."/>
        </authorList>
    </citation>
    <scope>NUCLEOTIDE SEQUENCE [LARGE SCALE GENOMIC DNA]</scope>
    <source>
        <strain evidence="6 7">HKI456</strain>
    </source>
</reference>
<dbReference type="OrthoDB" id="6522672at2"/>
<dbReference type="RefSeq" id="WP_104077999.1">
    <property type="nucleotide sequence ID" value="NZ_CP062178.1"/>
</dbReference>
<feature type="transmembrane region" description="Helical" evidence="5">
    <location>
        <begin position="114"/>
        <end position="132"/>
    </location>
</feature>
<evidence type="ECO:0000256" key="3">
    <source>
        <dbReference type="ARBA" id="ARBA00022989"/>
    </source>
</evidence>
<keyword evidence="3 5" id="KW-1133">Transmembrane helix</keyword>
<dbReference type="Pfam" id="PF07681">
    <property type="entry name" value="DoxX"/>
    <property type="match status" value="1"/>
</dbReference>
<organism evidence="6 7">
    <name type="scientific">Mycetohabitans endofungorum</name>
    <dbReference type="NCBI Taxonomy" id="417203"/>
    <lineage>
        <taxon>Bacteria</taxon>
        <taxon>Pseudomonadati</taxon>
        <taxon>Pseudomonadota</taxon>
        <taxon>Betaproteobacteria</taxon>
        <taxon>Burkholderiales</taxon>
        <taxon>Burkholderiaceae</taxon>
        <taxon>Mycetohabitans</taxon>
    </lineage>
</organism>
<comment type="caution">
    <text evidence="6">The sequence shown here is derived from an EMBL/GenBank/DDBJ whole genome shotgun (WGS) entry which is preliminary data.</text>
</comment>
<keyword evidence="7" id="KW-1185">Reference proteome</keyword>
<dbReference type="InterPro" id="IPR032808">
    <property type="entry name" value="DoxX"/>
</dbReference>
<accession>A0A2P5K8D4</accession>
<comment type="subcellular location">
    <subcellularLocation>
        <location evidence="1">Membrane</location>
        <topology evidence="1">Multi-pass membrane protein</topology>
    </subcellularLocation>
</comment>
<sequence>MPTFLAVVLGSPIILVVGRIILTTLFWSAGIFGLFNFSSIVSEMEAVVLPAPAAFAVATISVQLLGSFLLIGNFNGWGWIGAGALGVFTLLTIPYGHAFWTFPEPRRTEELHIALEHISVAGGMLMAAIATLK</sequence>
<feature type="transmembrane region" description="Helical" evidence="5">
    <location>
        <begin position="77"/>
        <end position="102"/>
    </location>
</feature>
<evidence type="ECO:0000256" key="5">
    <source>
        <dbReference type="SAM" id="Phobius"/>
    </source>
</evidence>
<gene>
    <name evidence="6" type="ORF">B0O95_11142</name>
</gene>
<dbReference type="Proteomes" id="UP000243096">
    <property type="component" value="Unassembled WGS sequence"/>
</dbReference>
<keyword evidence="2 5" id="KW-0812">Transmembrane</keyword>
<dbReference type="EMBL" id="PRDW01000011">
    <property type="protein sequence ID" value="PPB82982.1"/>
    <property type="molecule type" value="Genomic_DNA"/>
</dbReference>
<feature type="transmembrane region" description="Helical" evidence="5">
    <location>
        <begin position="47"/>
        <end position="71"/>
    </location>
</feature>
<dbReference type="GO" id="GO:0016020">
    <property type="term" value="C:membrane"/>
    <property type="evidence" value="ECO:0007669"/>
    <property type="project" value="UniProtKB-SubCell"/>
</dbReference>
<dbReference type="AlphaFoldDB" id="A0A2P5K8D4"/>
<evidence type="ECO:0000313" key="7">
    <source>
        <dbReference type="Proteomes" id="UP000243096"/>
    </source>
</evidence>
<proteinExistence type="predicted"/>
<name>A0A2P5K8D4_9BURK</name>
<protein>
    <submittedName>
        <fullName evidence="6">Transmembrane protein</fullName>
    </submittedName>
</protein>
<evidence type="ECO:0000256" key="1">
    <source>
        <dbReference type="ARBA" id="ARBA00004141"/>
    </source>
</evidence>